<feature type="compositionally biased region" description="Polar residues" evidence="1">
    <location>
        <begin position="61"/>
        <end position="140"/>
    </location>
</feature>
<sequence>VELHRTQWHSSQARSKRAKGTVCSRTTNSTRTCPRLWTTRHLCASFPSRCQSGLSLHSARSEATSSPSPSVRNTTASESTQTTVHVTLAASTSANKLQSTTAGTVTTSRETVTSGPAEQGNTTISSDTTKELSATTTHLASDTERANVSATSPSPSSSTGSESTATEHISGTSVSNLTNTTAPDTATPPTTAPDTATPPTTAPDTATPPTTAPDTATPPKETPATTFSHLTNTSSSSSSAGSSRQTTITNQHTTQLPNASTAAPATEDASTKKMPPESLSSGPVIRQTSQVTLATKSVTEAVSMDSTTLSTGVTMEEVQRALSSGSIAAITVTVIVVVLLVFGVAAYLKIRHSSYGRLLDDHDYGSWGNYNNPLYDDS</sequence>
<evidence type="ECO:0000256" key="2">
    <source>
        <dbReference type="SAM" id="Phobius"/>
    </source>
</evidence>
<evidence type="ECO:0000313" key="3">
    <source>
        <dbReference type="Ensembl" id="ENSCPBP00000018519.1"/>
    </source>
</evidence>
<dbReference type="PANTHER" id="PTHR35453">
    <property type="entry name" value="PROSTATE ANDROGEN-REGULATED MUCIN-LIKE PROTEIN 1"/>
    <property type="match status" value="1"/>
</dbReference>
<feature type="compositionally biased region" description="Polar residues" evidence="1">
    <location>
        <begin position="169"/>
        <end position="179"/>
    </location>
</feature>
<gene>
    <name evidence="3" type="primary">PARM1</name>
</gene>
<reference evidence="3" key="1">
    <citation type="submission" date="2025-08" db="UniProtKB">
        <authorList>
            <consortium name="Ensembl"/>
        </authorList>
    </citation>
    <scope>IDENTIFICATION</scope>
</reference>
<dbReference type="GeneTree" id="ENSGT00390000014545"/>
<dbReference type="GO" id="GO:0005886">
    <property type="term" value="C:plasma membrane"/>
    <property type="evidence" value="ECO:0007669"/>
    <property type="project" value="TreeGrafter"/>
</dbReference>
<protein>
    <submittedName>
        <fullName evidence="3">Prostate androgen-regulated mucin-like protein 1</fullName>
    </submittedName>
</protein>
<feature type="region of interest" description="Disordered" evidence="1">
    <location>
        <begin position="1"/>
        <end position="28"/>
    </location>
</feature>
<feature type="compositionally biased region" description="Low complexity" evidence="1">
    <location>
        <begin position="149"/>
        <end position="167"/>
    </location>
</feature>
<dbReference type="GO" id="GO:0005769">
    <property type="term" value="C:early endosome"/>
    <property type="evidence" value="ECO:0007669"/>
    <property type="project" value="TreeGrafter"/>
</dbReference>
<dbReference type="Pfam" id="PF17061">
    <property type="entry name" value="PARM"/>
    <property type="match status" value="1"/>
</dbReference>
<feature type="transmembrane region" description="Helical" evidence="2">
    <location>
        <begin position="327"/>
        <end position="348"/>
    </location>
</feature>
<dbReference type="InterPro" id="IPR031431">
    <property type="entry name" value="PARM1"/>
</dbReference>
<feature type="compositionally biased region" description="Polar residues" evidence="1">
    <location>
        <begin position="248"/>
        <end position="263"/>
    </location>
</feature>
<evidence type="ECO:0000313" key="4">
    <source>
        <dbReference type="Proteomes" id="UP000694380"/>
    </source>
</evidence>
<proteinExistence type="predicted"/>
<dbReference type="PANTHER" id="PTHR35453:SF1">
    <property type="entry name" value="PROSTATE ANDROGEN-REGULATED MUCIN-LIKE PROTEIN 1"/>
    <property type="match status" value="1"/>
</dbReference>
<dbReference type="AlphaFoldDB" id="A0A8C3P5V2"/>
<feature type="compositionally biased region" description="Polar residues" evidence="1">
    <location>
        <begin position="278"/>
        <end position="288"/>
    </location>
</feature>
<organism evidence="3 4">
    <name type="scientific">Chrysemys picta bellii</name>
    <name type="common">Western painted turtle</name>
    <name type="synonym">Emys bellii</name>
    <dbReference type="NCBI Taxonomy" id="8478"/>
    <lineage>
        <taxon>Eukaryota</taxon>
        <taxon>Metazoa</taxon>
        <taxon>Chordata</taxon>
        <taxon>Craniata</taxon>
        <taxon>Vertebrata</taxon>
        <taxon>Euteleostomi</taxon>
        <taxon>Archelosauria</taxon>
        <taxon>Testudinata</taxon>
        <taxon>Testudines</taxon>
        <taxon>Cryptodira</taxon>
        <taxon>Durocryptodira</taxon>
        <taxon>Testudinoidea</taxon>
        <taxon>Emydidae</taxon>
        <taxon>Chrysemys</taxon>
    </lineage>
</organism>
<dbReference type="Ensembl" id="ENSCPBT00000021854.1">
    <property type="protein sequence ID" value="ENSCPBP00000018519.1"/>
    <property type="gene ID" value="ENSCPBG00000013492.1"/>
</dbReference>
<keyword evidence="4" id="KW-1185">Reference proteome</keyword>
<keyword evidence="2" id="KW-1133">Transmembrane helix</keyword>
<name>A0A8C3P5V2_CHRPI</name>
<keyword evidence="2" id="KW-0812">Transmembrane</keyword>
<keyword evidence="2" id="KW-0472">Membrane</keyword>
<feature type="region of interest" description="Disordered" evidence="1">
    <location>
        <begin position="58"/>
        <end position="288"/>
    </location>
</feature>
<dbReference type="GO" id="GO:0005794">
    <property type="term" value="C:Golgi apparatus"/>
    <property type="evidence" value="ECO:0007669"/>
    <property type="project" value="TreeGrafter"/>
</dbReference>
<accession>A0A8C3P5V2</accession>
<reference evidence="3" key="2">
    <citation type="submission" date="2025-09" db="UniProtKB">
        <authorList>
            <consortium name="Ensembl"/>
        </authorList>
    </citation>
    <scope>IDENTIFICATION</scope>
</reference>
<evidence type="ECO:0000256" key="1">
    <source>
        <dbReference type="SAM" id="MobiDB-lite"/>
    </source>
</evidence>
<feature type="compositionally biased region" description="Low complexity" evidence="1">
    <location>
        <begin position="180"/>
        <end position="247"/>
    </location>
</feature>
<dbReference type="GO" id="GO:0005770">
    <property type="term" value="C:late endosome"/>
    <property type="evidence" value="ECO:0007669"/>
    <property type="project" value="TreeGrafter"/>
</dbReference>
<dbReference type="Proteomes" id="UP000694380">
    <property type="component" value="Unplaced"/>
</dbReference>